<organism evidence="7 8">
    <name type="scientific">SAR86 cluster bacterium</name>
    <dbReference type="NCBI Taxonomy" id="2030880"/>
    <lineage>
        <taxon>Bacteria</taxon>
        <taxon>Pseudomonadati</taxon>
        <taxon>Pseudomonadota</taxon>
        <taxon>Gammaproteobacteria</taxon>
        <taxon>SAR86 cluster</taxon>
    </lineage>
</organism>
<reference evidence="8" key="1">
    <citation type="submission" date="2017-08" db="EMBL/GenBank/DDBJ databases">
        <title>A dynamic microbial community with high functional redundancy inhabits the cold, oxic subseafloor aquifer.</title>
        <authorList>
            <person name="Tully B.J."/>
            <person name="Wheat C.G."/>
            <person name="Glazer B.T."/>
            <person name="Huber J.A."/>
        </authorList>
    </citation>
    <scope>NUCLEOTIDE SEQUENCE [LARGE SCALE GENOMIC DNA]</scope>
</reference>
<keyword evidence="5" id="KW-0862">Zinc</keyword>
<evidence type="ECO:0000256" key="3">
    <source>
        <dbReference type="ARBA" id="ARBA00022448"/>
    </source>
</evidence>
<keyword evidence="3" id="KW-0813">Transport</keyword>
<dbReference type="PANTHER" id="PTHR42953:SF3">
    <property type="entry name" value="HIGH-AFFINITY ZINC UPTAKE SYSTEM PROTEIN ZNUA"/>
    <property type="match status" value="1"/>
</dbReference>
<protein>
    <recommendedName>
        <fullName evidence="2">High-affinity zinc uptake system protein ZnuA</fullName>
    </recommendedName>
</protein>
<dbReference type="GO" id="GO:0006829">
    <property type="term" value="P:zinc ion transport"/>
    <property type="evidence" value="ECO:0007669"/>
    <property type="project" value="UniProtKB-KW"/>
</dbReference>
<dbReference type="EMBL" id="NVUL01000049">
    <property type="protein sequence ID" value="PCI77087.1"/>
    <property type="molecule type" value="Genomic_DNA"/>
</dbReference>
<keyword evidence="4 6" id="KW-0732">Signal</keyword>
<dbReference type="GO" id="GO:0046872">
    <property type="term" value="F:metal ion binding"/>
    <property type="evidence" value="ECO:0007669"/>
    <property type="project" value="InterPro"/>
</dbReference>
<comment type="similarity">
    <text evidence="1">Belongs to the bacterial solute-binding protein 9 family.</text>
</comment>
<accession>A0A2A4X4X8</accession>
<evidence type="ECO:0000256" key="1">
    <source>
        <dbReference type="ARBA" id="ARBA00011028"/>
    </source>
</evidence>
<dbReference type="InterPro" id="IPR006127">
    <property type="entry name" value="ZnuA-like"/>
</dbReference>
<evidence type="ECO:0000256" key="2">
    <source>
        <dbReference type="ARBA" id="ARBA00015915"/>
    </source>
</evidence>
<evidence type="ECO:0000256" key="5">
    <source>
        <dbReference type="ARBA" id="ARBA00022906"/>
    </source>
</evidence>
<comment type="caution">
    <text evidence="7">The sequence shown here is derived from an EMBL/GenBank/DDBJ whole genome shotgun (WGS) entry which is preliminary data.</text>
</comment>
<dbReference type="AlphaFoldDB" id="A0A2A4X4X8"/>
<gene>
    <name evidence="7" type="ORF">COB20_09145</name>
</gene>
<feature type="signal peptide" evidence="6">
    <location>
        <begin position="1"/>
        <end position="20"/>
    </location>
</feature>
<dbReference type="Proteomes" id="UP000218767">
    <property type="component" value="Unassembled WGS sequence"/>
</dbReference>
<name>A0A2A4X4X8_9GAMM</name>
<dbReference type="PANTHER" id="PTHR42953">
    <property type="entry name" value="HIGH-AFFINITY ZINC UPTAKE SYSTEM PROTEIN ZNUA-RELATED"/>
    <property type="match status" value="1"/>
</dbReference>
<evidence type="ECO:0000256" key="4">
    <source>
        <dbReference type="ARBA" id="ARBA00022729"/>
    </source>
</evidence>
<sequence>MPKSHLILLLTTLLCSVSRADVSIVTTVKPLQMIAEAIVQEYGSVSFIVDPQQSPHHFTVSPSDRLALARADMAVWIGPLFETHISDFFTQTGFKAKTITVIDTPGLQLHTVGDGQLDAHLWLDSSNAIRIATAIADRAAEIDPVNATSYRQNLGKFSVEIESRIHQIAQKFQAPSATNYAVYHNAYQYFEQQFGLQHDMVILQDPEVQPGIREIIELRSQVTEQRPSCLLLEFDSSLELVSTVLNGHELKLITVDLLGGNVNSSENPYSEFIANLADDFYQCLYE</sequence>
<dbReference type="Gene3D" id="3.40.50.1980">
    <property type="entry name" value="Nitrogenase molybdenum iron protein domain"/>
    <property type="match status" value="2"/>
</dbReference>
<keyword evidence="5" id="KW-0406">Ion transport</keyword>
<dbReference type="InterPro" id="IPR050492">
    <property type="entry name" value="Bact_metal-bind_prot9"/>
</dbReference>
<keyword evidence="5" id="KW-0864">Zinc transport</keyword>
<dbReference type="Pfam" id="PF01297">
    <property type="entry name" value="ZnuA"/>
    <property type="match status" value="1"/>
</dbReference>
<evidence type="ECO:0000256" key="6">
    <source>
        <dbReference type="SAM" id="SignalP"/>
    </source>
</evidence>
<proteinExistence type="inferred from homology"/>
<dbReference type="SUPFAM" id="SSF53807">
    <property type="entry name" value="Helical backbone' metal receptor"/>
    <property type="match status" value="1"/>
</dbReference>
<evidence type="ECO:0000313" key="8">
    <source>
        <dbReference type="Proteomes" id="UP000218767"/>
    </source>
</evidence>
<evidence type="ECO:0000313" key="7">
    <source>
        <dbReference type="EMBL" id="PCI77087.1"/>
    </source>
</evidence>
<feature type="chain" id="PRO_5013150579" description="High-affinity zinc uptake system protein ZnuA" evidence="6">
    <location>
        <begin position="21"/>
        <end position="286"/>
    </location>
</feature>